<evidence type="ECO:0000256" key="5">
    <source>
        <dbReference type="ARBA" id="ARBA00022989"/>
    </source>
</evidence>
<comment type="similarity">
    <text evidence="2">Belongs to the SLC29A/ENT transporter (TC 2.A.57) family.</text>
</comment>
<dbReference type="PIRSF" id="PIRSF016379">
    <property type="entry name" value="ENT"/>
    <property type="match status" value="1"/>
</dbReference>
<dbReference type="GO" id="GO:0015205">
    <property type="term" value="F:nucleobase transmembrane transporter activity"/>
    <property type="evidence" value="ECO:0007669"/>
    <property type="project" value="TreeGrafter"/>
</dbReference>
<evidence type="ECO:0000256" key="7">
    <source>
        <dbReference type="SAM" id="Phobius"/>
    </source>
</evidence>
<feature type="transmembrane region" description="Helical" evidence="7">
    <location>
        <begin position="260"/>
        <end position="280"/>
    </location>
</feature>
<dbReference type="GO" id="GO:0005886">
    <property type="term" value="C:plasma membrane"/>
    <property type="evidence" value="ECO:0007669"/>
    <property type="project" value="TreeGrafter"/>
</dbReference>
<evidence type="ECO:0000313" key="9">
    <source>
        <dbReference type="Proteomes" id="UP000238350"/>
    </source>
</evidence>
<dbReference type="OrthoDB" id="46396at2759"/>
<keyword evidence="5 7" id="KW-1133">Transmembrane helix</keyword>
<evidence type="ECO:0000256" key="6">
    <source>
        <dbReference type="ARBA" id="ARBA00023136"/>
    </source>
</evidence>
<proteinExistence type="inferred from homology"/>
<comment type="caution">
    <text evidence="8">The sequence shown here is derived from an EMBL/GenBank/DDBJ whole genome shotgun (WGS) entry which is preliminary data.</text>
</comment>
<evidence type="ECO:0000256" key="2">
    <source>
        <dbReference type="ARBA" id="ARBA00007965"/>
    </source>
</evidence>
<feature type="transmembrane region" description="Helical" evidence="7">
    <location>
        <begin position="175"/>
        <end position="195"/>
    </location>
</feature>
<protein>
    <submittedName>
        <fullName evidence="8">Nucleoside transporter FUN26</fullName>
    </submittedName>
</protein>
<dbReference type="PANTHER" id="PTHR10332:SF88">
    <property type="entry name" value="EQUILIBRATIVE NUCLEOSIDE TRANSPORTER 1, ISOFORM A"/>
    <property type="match status" value="1"/>
</dbReference>
<gene>
    <name evidence="8" type="ORF">B9G98_02227</name>
</gene>
<keyword evidence="6 7" id="KW-0472">Membrane</keyword>
<feature type="transmembrane region" description="Helical" evidence="7">
    <location>
        <begin position="324"/>
        <end position="344"/>
    </location>
</feature>
<evidence type="ECO:0000256" key="4">
    <source>
        <dbReference type="ARBA" id="ARBA00022692"/>
    </source>
</evidence>
<keyword evidence="4 7" id="KW-0812">Transmembrane</keyword>
<keyword evidence="3" id="KW-0813">Transport</keyword>
<dbReference type="PANTHER" id="PTHR10332">
    <property type="entry name" value="EQUILIBRATIVE NUCLEOSIDE TRANSPORTER"/>
    <property type="match status" value="1"/>
</dbReference>
<evidence type="ECO:0000256" key="3">
    <source>
        <dbReference type="ARBA" id="ARBA00022448"/>
    </source>
</evidence>
<dbReference type="RefSeq" id="XP_024664552.1">
    <property type="nucleotide sequence ID" value="XM_024808784.1"/>
</dbReference>
<dbReference type="Proteomes" id="UP000238350">
    <property type="component" value="Unassembled WGS sequence"/>
</dbReference>
<dbReference type="Pfam" id="PF01733">
    <property type="entry name" value="Nucleoside_tran"/>
    <property type="match status" value="1"/>
</dbReference>
<dbReference type="GO" id="GO:0034257">
    <property type="term" value="F:nicotinamide riboside transmembrane transporter activity"/>
    <property type="evidence" value="ECO:0007669"/>
    <property type="project" value="TreeGrafter"/>
</dbReference>
<dbReference type="EMBL" id="NDIQ01000021">
    <property type="protein sequence ID" value="PRT54607.1"/>
    <property type="molecule type" value="Genomic_DNA"/>
</dbReference>
<dbReference type="GeneID" id="36515975"/>
<keyword evidence="9" id="KW-1185">Reference proteome</keyword>
<dbReference type="SUPFAM" id="SSF103473">
    <property type="entry name" value="MFS general substrate transporter"/>
    <property type="match status" value="1"/>
</dbReference>
<feature type="transmembrane region" description="Helical" evidence="7">
    <location>
        <begin position="112"/>
        <end position="137"/>
    </location>
</feature>
<dbReference type="AlphaFoldDB" id="A0A2T0FI21"/>
<comment type="subcellular location">
    <subcellularLocation>
        <location evidence="1">Membrane</location>
        <topology evidence="1">Multi-pass membrane protein</topology>
    </subcellularLocation>
</comment>
<feature type="transmembrane region" description="Helical" evidence="7">
    <location>
        <begin position="86"/>
        <end position="106"/>
    </location>
</feature>
<name>A0A2T0FI21_9ASCO</name>
<feature type="transmembrane region" description="Helical" evidence="7">
    <location>
        <begin position="292"/>
        <end position="312"/>
    </location>
</feature>
<feature type="transmembrane region" description="Helical" evidence="7">
    <location>
        <begin position="12"/>
        <end position="32"/>
    </location>
</feature>
<dbReference type="InterPro" id="IPR036259">
    <property type="entry name" value="MFS_trans_sf"/>
</dbReference>
<feature type="transmembrane region" description="Helical" evidence="7">
    <location>
        <begin position="227"/>
        <end position="248"/>
    </location>
</feature>
<evidence type="ECO:0000256" key="1">
    <source>
        <dbReference type="ARBA" id="ARBA00004141"/>
    </source>
</evidence>
<organism evidence="8 9">
    <name type="scientific">Wickerhamiella sorbophila</name>
    <dbReference type="NCBI Taxonomy" id="45607"/>
    <lineage>
        <taxon>Eukaryota</taxon>
        <taxon>Fungi</taxon>
        <taxon>Dikarya</taxon>
        <taxon>Ascomycota</taxon>
        <taxon>Saccharomycotina</taxon>
        <taxon>Dipodascomycetes</taxon>
        <taxon>Dipodascales</taxon>
        <taxon>Trichomonascaceae</taxon>
        <taxon>Wickerhamiella</taxon>
    </lineage>
</organism>
<dbReference type="GO" id="GO:0000329">
    <property type="term" value="C:fungal-type vacuole membrane"/>
    <property type="evidence" value="ECO:0007669"/>
    <property type="project" value="TreeGrafter"/>
</dbReference>
<accession>A0A2T0FI21</accession>
<feature type="transmembrane region" description="Helical" evidence="7">
    <location>
        <begin position="52"/>
        <end position="74"/>
    </location>
</feature>
<reference evidence="8 9" key="1">
    <citation type="submission" date="2017-04" db="EMBL/GenBank/DDBJ databases">
        <title>Genome sequencing of [Candida] sorbophila.</title>
        <authorList>
            <person name="Ahn J.O."/>
        </authorList>
    </citation>
    <scope>NUCLEOTIDE SEQUENCE [LARGE SCALE GENOMIC DNA]</scope>
    <source>
        <strain evidence="8 9">DS02</strain>
    </source>
</reference>
<sequence length="382" mass="40895">MAGSPCESPSSFVMAHLAYAVIGAAYLWPWNVMLAAGPLVFKQLEGYPGLQANYSSSVMTANTVVNIVVTIYLASRPTNFANRVTYGLLVTGAVFLVLALSCIIELPPPVRFTLILGFVAANTIGVSVVQNGILAIAQRITGGAHMRSLLIGQSVAGVVPPILSLAVGSTTISPAFIGLLFLSATALALLAIRLLRHDNMIEHIELSQGEGQKLPPWDVLKRMNNDMYYPALAIILGFGITLSYPVFANNVSSSNTPLRIFAPLTHLVWNVGDLLGRVMCQYRPNLTIKSEKLLLPYAWSRGIFVILLIFLARAGNPVDLVYELLQFLFGITNGHLITSAVSVARDCVEETLHSAAGGLIGFYIAVGLLLGSLGSFVTISLL</sequence>
<evidence type="ECO:0000313" key="8">
    <source>
        <dbReference type="EMBL" id="PRT54607.1"/>
    </source>
</evidence>
<feature type="transmembrane region" description="Helical" evidence="7">
    <location>
        <begin position="356"/>
        <end position="379"/>
    </location>
</feature>
<feature type="transmembrane region" description="Helical" evidence="7">
    <location>
        <begin position="149"/>
        <end position="169"/>
    </location>
</feature>
<dbReference type="InterPro" id="IPR002259">
    <property type="entry name" value="Eqnu_transpt"/>
</dbReference>